<accession>A0A5C5FUR9</accession>
<evidence type="ECO:0000256" key="8">
    <source>
        <dbReference type="SAM" id="MobiDB-lite"/>
    </source>
</evidence>
<dbReference type="GO" id="GO:0000781">
    <property type="term" value="C:chromosome, telomeric region"/>
    <property type="evidence" value="ECO:0007669"/>
    <property type="project" value="UniProtKB-SubCell"/>
</dbReference>
<dbReference type="InterPro" id="IPR012340">
    <property type="entry name" value="NA-bd_OB-fold"/>
</dbReference>
<reference evidence="10 11" key="1">
    <citation type="submission" date="2019-03" db="EMBL/GenBank/DDBJ databases">
        <title>Rhodosporidium diobovatum UCD-FST 08-225 genome sequencing, assembly, and annotation.</title>
        <authorList>
            <person name="Fakankun I.U."/>
            <person name="Fristensky B."/>
            <person name="Levin D.B."/>
        </authorList>
    </citation>
    <scope>NUCLEOTIDE SEQUENCE [LARGE SCALE GENOMIC DNA]</scope>
    <source>
        <strain evidence="10 11">UCD-FST 08-225</strain>
    </source>
</reference>
<feature type="region of interest" description="Disordered" evidence="8">
    <location>
        <begin position="133"/>
        <end position="211"/>
    </location>
</feature>
<dbReference type="SUPFAM" id="SSF50249">
    <property type="entry name" value="Nucleic acid-binding proteins"/>
    <property type="match status" value="1"/>
</dbReference>
<evidence type="ECO:0000256" key="4">
    <source>
        <dbReference type="ARBA" id="ARBA00022454"/>
    </source>
</evidence>
<name>A0A5C5FUR9_9BASI</name>
<keyword evidence="7" id="KW-0539">Nucleus</keyword>
<sequence length="626" mass="67491">MSAETRQPLQPLSLASLASSGPGPPPRSVFRGRVTSIRPYSPHTRLAQLTLASLDSTDPPQTTLEVELMGDVAFKASRRLHKGDTLILSTKGLVALPAKGKGKEGGKARPPRVRFERELLGWIRRAKNGDEEFLHYRDPKKRKTSPLLPSAPPPRGPRRASSPAHGAQTASDIAQPSSKRAQEPSPPASAAKKVSPPGEGKRSRKRRKVAMEVDEPELSWGFVALDGTRYTPLDEIGGLVDKTSRTNLQSTQINIVALVVDKGKMFEPRVQGRGRSSLLGCCASALPALTSPSFPSDWYRSFLIVDPSTTASTPIEVQWYAKAEAGLPEVQDGDVFVTRSLVLKSTSTALKPILLAKSFAVVPHAALHAAPLLASPPAQEPAPPPADAPLPVTSAERLVLRLAADELAYAARVAKGVRDASGGRAGASHELSTAEPQAILPPGLVAGLRHRTSGGGAPVGRPLLRVEEISEGHFCDIIGMVTKLHCSFPLDSVPSSCAASLYITDYTSHPLLFAYESSASVGLPGQLVLEVSVFGAQASPLSALLDRRTGEVRRGALVHLRNVRVKSGLGGALEGTMWEERDERFKGRRDVTVVDLRKREQEERWGDRAREVQRRHREYWAARSKA</sequence>
<gene>
    <name evidence="10" type="ORF">DMC30DRAFT_271281</name>
</gene>
<feature type="compositionally biased region" description="Low complexity" evidence="8">
    <location>
        <begin position="188"/>
        <end position="197"/>
    </location>
</feature>
<evidence type="ECO:0000256" key="2">
    <source>
        <dbReference type="ARBA" id="ARBA00004574"/>
    </source>
</evidence>
<dbReference type="Gene3D" id="2.40.50.140">
    <property type="entry name" value="Nucleic acid-binding proteins"/>
    <property type="match status" value="2"/>
</dbReference>
<feature type="compositionally biased region" description="Polar residues" evidence="8">
    <location>
        <begin position="168"/>
        <end position="179"/>
    </location>
</feature>
<keyword evidence="6" id="KW-0238">DNA-binding</keyword>
<evidence type="ECO:0000256" key="7">
    <source>
        <dbReference type="ARBA" id="ARBA00023242"/>
    </source>
</evidence>
<protein>
    <submittedName>
        <fullName evidence="10">Serine/arginine repetitive matrix protein 2</fullName>
    </submittedName>
</protein>
<dbReference type="STRING" id="5288.A0A5C5FUR9"/>
<feature type="compositionally biased region" description="Low complexity" evidence="8">
    <location>
        <begin position="1"/>
        <end position="21"/>
    </location>
</feature>
<evidence type="ECO:0000259" key="9">
    <source>
        <dbReference type="Pfam" id="PF16686"/>
    </source>
</evidence>
<dbReference type="EMBL" id="SOZI01000076">
    <property type="protein sequence ID" value="TNY20099.1"/>
    <property type="molecule type" value="Genomic_DNA"/>
</dbReference>
<evidence type="ECO:0000256" key="1">
    <source>
        <dbReference type="ARBA" id="ARBA00004123"/>
    </source>
</evidence>
<proteinExistence type="inferred from homology"/>
<feature type="domain" description="Protection of telomeres protein 1 ssDNA-binding" evidence="9">
    <location>
        <begin position="466"/>
        <end position="621"/>
    </location>
</feature>
<evidence type="ECO:0000313" key="11">
    <source>
        <dbReference type="Proteomes" id="UP000311382"/>
    </source>
</evidence>
<comment type="subcellular location">
    <subcellularLocation>
        <location evidence="2">Chromosome</location>
        <location evidence="2">Telomere</location>
    </subcellularLocation>
    <subcellularLocation>
        <location evidence="1">Nucleus</location>
    </subcellularLocation>
</comment>
<dbReference type="AlphaFoldDB" id="A0A5C5FUR9"/>
<comment type="similarity">
    <text evidence="3">Belongs to the telombin family.</text>
</comment>
<dbReference type="GO" id="GO:0043047">
    <property type="term" value="F:single-stranded telomeric DNA binding"/>
    <property type="evidence" value="ECO:0007669"/>
    <property type="project" value="InterPro"/>
</dbReference>
<dbReference type="InterPro" id="IPR032042">
    <property type="entry name" value="POT1PC"/>
</dbReference>
<dbReference type="Pfam" id="PF16686">
    <property type="entry name" value="POT1PC"/>
    <property type="match status" value="1"/>
</dbReference>
<keyword evidence="11" id="KW-1185">Reference proteome</keyword>
<dbReference type="Proteomes" id="UP000311382">
    <property type="component" value="Unassembled WGS sequence"/>
</dbReference>
<keyword evidence="5" id="KW-0779">Telomere</keyword>
<evidence type="ECO:0000313" key="10">
    <source>
        <dbReference type="EMBL" id="TNY20099.1"/>
    </source>
</evidence>
<keyword evidence="4" id="KW-0158">Chromosome</keyword>
<evidence type="ECO:0000256" key="6">
    <source>
        <dbReference type="ARBA" id="ARBA00023125"/>
    </source>
</evidence>
<dbReference type="OrthoDB" id="2186770at2759"/>
<organism evidence="10 11">
    <name type="scientific">Rhodotorula diobovata</name>
    <dbReference type="NCBI Taxonomy" id="5288"/>
    <lineage>
        <taxon>Eukaryota</taxon>
        <taxon>Fungi</taxon>
        <taxon>Dikarya</taxon>
        <taxon>Basidiomycota</taxon>
        <taxon>Pucciniomycotina</taxon>
        <taxon>Microbotryomycetes</taxon>
        <taxon>Sporidiobolales</taxon>
        <taxon>Sporidiobolaceae</taxon>
        <taxon>Rhodotorula</taxon>
    </lineage>
</organism>
<evidence type="ECO:0000256" key="5">
    <source>
        <dbReference type="ARBA" id="ARBA00022895"/>
    </source>
</evidence>
<feature type="region of interest" description="Disordered" evidence="8">
    <location>
        <begin position="1"/>
        <end position="32"/>
    </location>
</feature>
<dbReference type="GO" id="GO:0005634">
    <property type="term" value="C:nucleus"/>
    <property type="evidence" value="ECO:0007669"/>
    <property type="project" value="UniProtKB-SubCell"/>
</dbReference>
<evidence type="ECO:0000256" key="3">
    <source>
        <dbReference type="ARBA" id="ARBA00008442"/>
    </source>
</evidence>
<comment type="caution">
    <text evidence="10">The sequence shown here is derived from an EMBL/GenBank/DDBJ whole genome shotgun (WGS) entry which is preliminary data.</text>
</comment>